<dbReference type="EMBL" id="ACCJ01000383">
    <property type="protein sequence ID" value="EEG53275.1"/>
    <property type="molecule type" value="Genomic_DNA"/>
</dbReference>
<protein>
    <submittedName>
        <fullName evidence="2">Uncharacterized protein</fullName>
    </submittedName>
</protein>
<accession>C0D5W1</accession>
<dbReference type="HOGENOM" id="CLU_246948_0_0_9"/>
<feature type="coiled-coil region" evidence="1">
    <location>
        <begin position="856"/>
        <end position="902"/>
    </location>
</feature>
<evidence type="ECO:0000256" key="1">
    <source>
        <dbReference type="SAM" id="Coils"/>
    </source>
</evidence>
<sequence>MQKKQILINKGLSREQAKTALSTAEFSAAQQNTTFSTLGLNTAAKGLWATMKAHPIMSITAVVGLAISAYSKWKQIQEENRQAAEDSAKNYAENIKSIETYAKTYNELHTALLNAHGDEEKVYHIKKQLLDLQTELNEKYGDEYGKLNLVTDAYHDQANAIYNLNKKLANNFLNTTPGLDTAEQEMKKERTYYLGSTGSLSNRSGREIHRAIQKYEDHGIELTPFHSKDVKGYTFKFVGDASQAKKVISDLESEIRELQKSYSDDNFISGILNYSTNALIENNKILEGYENQYSQMLISQIALSDDLSGTYSRALQAAQNYNDAILNSTNPFDDKKVYAALSELQDIENEIKNNEATWGKYSSVIDTVFDQTDTRLIEFAQKVKKNEWSIGEIAGYVKDENHTDLEWQALADSNQAGYAFDALAVRAEYYGITINELISLLTRLNIVQSELTDNIPELNVIKNKEEMISSINQLSEGFESLDRIMSSIGGSDPFDFSLLTDSKFKDTFGDLGDSYTDFIDTISNSPKDVNACQSAFDSLLTSWLNSTDIIEGLSDNTKQLTIDMLSSMGVANAEEIVTEALVQKQIKLAAQKYDTEVASSALEGATLNEINRILDEAEAAGISRAYLAQLQLEKIAVNDTKIDTTSDIDQIITLANAAGSSTKVLAKLARAKSVLNQYENGTLDLNVPGNNLLLSEAEYTLDQIENGSFDYEFQIDINKIKSGIYGNNTTSLSNTGSSKSPQSTELDLAAESVNNLKQHLDLLTTDLENTDPYSEKLPILKELIQTQEAYNNALQSQADLYYDEYQKSLQSLPQDLQEKISGYDSFSIETIPETLKDAVSKAQSYRDKWNSATISIKQAGKELENLRLKQMDLAQARLDDKIGVVQNKAADIQNQMDEAEAMGLNATSKQYKSLIRLSRQEEKYNQNKLTGLQAELLLLDEDEDAYYDCLGAIQDCENAISKCAQNQAAYNKAILELPIQYLEKANDSLNDELDELQDKQDDLDSAIAGVTGHLQDQIEAQQTLRDEAEETAKKQIDAIQSEIDGLQKANDERKQQLDLEEKLYNLERAKNQKTTRIFRESEGGFVYEADSEAVRNAQSEYEDALFEQTISDMEDKIRDIEESRDALLESYDLEIDRLQKIVESWDGITEAIQRAKDMTMAGTILGSGWQDRVTSGDTGDLENVSGQYEKNDREQTWTERQIEENERLIRQVEDYIEAWQMGQITIREAREEINDIVSDVMPEIEANDERVSSLSNYTSAWSNAQVNVADSVAATTAAAANNVDELLATDARRQAVFDYAAEWSNSALAVGGALGSINEANAAAVLTEGTYLGQRLLNLGAFQETYRSMASSISTMCNSIVDSCQEAEEAMRELSNAEDRYGYGQGTTHARPGLHRVAEGNRPEIIIRNSGAAFLAKRETHYPFAGGETVLNPSDTRHVLRGDHLEQIDDGLPVLKDQQTRSLIDTLGQNAPLSISGMPEAFSPSAGLTAGNVRQENVVVNFGDVNLPQVRDVDTFTRAIADGTLKSALQQRLMRNK</sequence>
<comment type="caution">
    <text evidence="2">The sequence shown here is derived from an EMBL/GenBank/DDBJ whole genome shotgun (WGS) entry which is preliminary data.</text>
</comment>
<keyword evidence="1" id="KW-0175">Coiled coil</keyword>
<name>C0D5W1_9FIRM</name>
<gene>
    <name evidence="2" type="ORF">CLOSTASPAR_04657</name>
</gene>
<evidence type="ECO:0000313" key="3">
    <source>
        <dbReference type="Proteomes" id="UP000004756"/>
    </source>
</evidence>
<reference evidence="2 3" key="1">
    <citation type="submission" date="2009-02" db="EMBL/GenBank/DDBJ databases">
        <title>Draft genome sequence of Clostridium asparagiforme (DSM 15981).</title>
        <authorList>
            <person name="Sudarsanam P."/>
            <person name="Ley R."/>
            <person name="Guruge J."/>
            <person name="Turnbaugh P.J."/>
            <person name="Mahowald M."/>
            <person name="Liep D."/>
            <person name="Gordon J."/>
        </authorList>
    </citation>
    <scope>NUCLEOTIDE SEQUENCE [LARGE SCALE GENOMIC DNA]</scope>
    <source>
        <strain evidence="2 3">DSM 15981</strain>
    </source>
</reference>
<dbReference type="RefSeq" id="WP_007715320.1">
    <property type="nucleotide sequence ID" value="NZ_CP102272.1"/>
</dbReference>
<proteinExistence type="predicted"/>
<feature type="coiled-coil region" evidence="1">
    <location>
        <begin position="979"/>
        <end position="1069"/>
    </location>
</feature>
<keyword evidence="3" id="KW-1185">Reference proteome</keyword>
<organism evidence="2 3">
    <name type="scientific">[Clostridium] asparagiforme DSM 15981</name>
    <dbReference type="NCBI Taxonomy" id="518636"/>
    <lineage>
        <taxon>Bacteria</taxon>
        <taxon>Bacillati</taxon>
        <taxon>Bacillota</taxon>
        <taxon>Clostridia</taxon>
        <taxon>Lachnospirales</taxon>
        <taxon>Lachnospiraceae</taxon>
        <taxon>Enterocloster</taxon>
    </lineage>
</organism>
<dbReference type="Proteomes" id="UP000004756">
    <property type="component" value="Unassembled WGS sequence"/>
</dbReference>
<evidence type="ECO:0000313" key="2">
    <source>
        <dbReference type="EMBL" id="EEG53275.1"/>
    </source>
</evidence>